<keyword evidence="3 7" id="KW-0597">Phosphoprotein</keyword>
<dbReference type="PROSITE" id="PS50113">
    <property type="entry name" value="PAC"/>
    <property type="match status" value="3"/>
</dbReference>
<keyword evidence="4" id="KW-0808">Transferase</keyword>
<dbReference type="CDD" id="cd00130">
    <property type="entry name" value="PAS"/>
    <property type="match status" value="5"/>
</dbReference>
<feature type="domain" description="PAC" evidence="12">
    <location>
        <begin position="456"/>
        <end position="508"/>
    </location>
</feature>
<feature type="domain" description="Response regulatory" evidence="10">
    <location>
        <begin position="923"/>
        <end position="1036"/>
    </location>
</feature>
<feature type="domain" description="Response regulatory" evidence="10">
    <location>
        <begin position="1044"/>
        <end position="1128"/>
    </location>
</feature>
<dbReference type="SMART" id="SM00091">
    <property type="entry name" value="PAS"/>
    <property type="match status" value="5"/>
</dbReference>
<feature type="domain" description="PAS" evidence="11">
    <location>
        <begin position="384"/>
        <end position="450"/>
    </location>
</feature>
<accession>A0ABR8D184</accession>
<dbReference type="NCBIfam" id="TIGR00229">
    <property type="entry name" value="sensory_box"/>
    <property type="match status" value="5"/>
</dbReference>
<dbReference type="Pfam" id="PF08447">
    <property type="entry name" value="PAS_3"/>
    <property type="match status" value="2"/>
</dbReference>
<feature type="modified residue" description="4-aspartylphosphate" evidence="7">
    <location>
        <position position="1093"/>
    </location>
</feature>
<dbReference type="InterPro" id="IPR011006">
    <property type="entry name" value="CheY-like_superfamily"/>
</dbReference>
<evidence type="ECO:0000259" key="10">
    <source>
        <dbReference type="PROSITE" id="PS50110"/>
    </source>
</evidence>
<evidence type="ECO:0000259" key="9">
    <source>
        <dbReference type="PROSITE" id="PS50109"/>
    </source>
</evidence>
<evidence type="ECO:0000256" key="2">
    <source>
        <dbReference type="ARBA" id="ARBA00012438"/>
    </source>
</evidence>
<feature type="domain" description="Histidine kinase" evidence="9">
    <location>
        <begin position="656"/>
        <end position="888"/>
    </location>
</feature>
<dbReference type="SUPFAM" id="SSF47384">
    <property type="entry name" value="Homodimeric domain of signal transducing histidine kinase"/>
    <property type="match status" value="1"/>
</dbReference>
<dbReference type="InterPro" id="IPR013656">
    <property type="entry name" value="PAS_4"/>
</dbReference>
<evidence type="ECO:0000256" key="4">
    <source>
        <dbReference type="ARBA" id="ARBA00022679"/>
    </source>
</evidence>
<dbReference type="Pfam" id="PF13188">
    <property type="entry name" value="PAS_8"/>
    <property type="match status" value="1"/>
</dbReference>
<dbReference type="InterPro" id="IPR036097">
    <property type="entry name" value="HisK_dim/P_sf"/>
</dbReference>
<keyword evidence="8" id="KW-0175">Coiled coil</keyword>
<feature type="coiled-coil region" evidence="8">
    <location>
        <begin position="499"/>
        <end position="530"/>
    </location>
</feature>
<dbReference type="PRINTS" id="PR00344">
    <property type="entry name" value="BCTRLSENSOR"/>
</dbReference>
<name>A0ABR8D184_9NOST</name>
<dbReference type="SMART" id="SM00387">
    <property type="entry name" value="HATPase_c"/>
    <property type="match status" value="1"/>
</dbReference>
<proteinExistence type="predicted"/>
<dbReference type="PROSITE" id="PS50112">
    <property type="entry name" value="PAS"/>
    <property type="match status" value="2"/>
</dbReference>
<dbReference type="PANTHER" id="PTHR43047:SF72">
    <property type="entry name" value="OSMOSENSING HISTIDINE PROTEIN KINASE SLN1"/>
    <property type="match status" value="1"/>
</dbReference>
<keyword evidence="14" id="KW-1185">Reference proteome</keyword>
<dbReference type="InterPro" id="IPR003594">
    <property type="entry name" value="HATPase_dom"/>
</dbReference>
<dbReference type="SMART" id="SM00388">
    <property type="entry name" value="HisKA"/>
    <property type="match status" value="1"/>
</dbReference>
<evidence type="ECO:0000256" key="6">
    <source>
        <dbReference type="ARBA" id="ARBA00023012"/>
    </source>
</evidence>
<dbReference type="InterPro" id="IPR004358">
    <property type="entry name" value="Sig_transdc_His_kin-like_C"/>
</dbReference>
<evidence type="ECO:0000256" key="3">
    <source>
        <dbReference type="ARBA" id="ARBA00022553"/>
    </source>
</evidence>
<evidence type="ECO:0000256" key="8">
    <source>
        <dbReference type="SAM" id="Coils"/>
    </source>
</evidence>
<dbReference type="Pfam" id="PF00512">
    <property type="entry name" value="HisKA"/>
    <property type="match status" value="1"/>
</dbReference>
<dbReference type="Pfam" id="PF08448">
    <property type="entry name" value="PAS_4"/>
    <property type="match status" value="1"/>
</dbReference>
<evidence type="ECO:0000259" key="12">
    <source>
        <dbReference type="PROSITE" id="PS50113"/>
    </source>
</evidence>
<dbReference type="SMART" id="SM00448">
    <property type="entry name" value="REC"/>
    <property type="match status" value="1"/>
</dbReference>
<sequence length="1128" mass="127228">MPSELNEYNHLLWEKCPVGLVLWNTQGQLIDVNPTYAAMLGHTVAEILNLNYWQITPDTYIATERALVENLEQNGCYVPYEKEYIHQDEHLVPVRVSSVLIERNGKQLIWSSVEDISELRQAQQERQQTEKILKQSEARYRSLIKTNTQIVWISTPEGIGFGLEDWMAYTGQTLAEAENEGWIDAVHPDDRDYTIEAWGIAVANLSQYQVEYRIRGKDGNYRYFWVWAAPVIEEDGIVREWIGTCTDIHDRKLAEAENQRLKERYRSLVTASSQIVWGATADGQGISTELATWMAYTGRSEAEIAGWGWVETIHPDDRTHTSQAWNTAYSNRSIYQTEYRILGKDGNYRYFSVCGVPVLAADGSIQEWVGTCTDIHERKLAEAENQRLLDMLNHSSDAIIVRDMNEKILYWNQGAERLYHWTREEVIDQYIYAFLKKIFPKPKQEITAELLQQGNWEGEVQHLTHDDQLITVQSRWTLQRDANGQPCAVLEINTDVTARKQAEIALRQLNQELEARVAERTAALQDTLAEAQGLNAILDNLADGLLVVDTTGQITHFNPAFLAMHGFTANDLKGHYRDLPIFGLADLVERTQSRPGDVFAAEVDLAKERIGQAVATAIFKRKADNEPATCFGSALLIRDVTVEKEIDKMKTDFISTVSHELRTPLTSVLGFASIIQEKLQKDVFPVLSTEDRKLQKTIKRVADNLNIIVSEAERLTSLINDVLDIAKMEAGKVEWQMQPINPGELIEWASNSTAALFESNGLQLISEIDSPLPQIIGDRNRLLQVLINLISNAVKFTESGSITCRVKQSSDGVCISVIDTGIGIAPEDQPKVFEKFRQVGDTLTDKPKGTGLGLPICKQIIDHHGGTIWVESEPGKGSTFSFLIPTYASDRQTNTHLNLDALVKQLKEHVITTHTVPNQKRKTILIVDDDAHIRELLHQQLENEGYNVREAKDGMEAIQQIKIIHPDLIIMDVMMPQINGFDVAAVLKNDPQTADIPIIILSIIENKERGYHIGIDRYLTKPINTEQLLNEIGSLLTQVTSSKKVLVVDQNESTLKTISDVLQAQGYNVIEASDPQECIHKALSAKPDMIIIDSIFSQEADFVKTLRFEKDLENVLFIWGLGTGEMGE</sequence>
<feature type="modified residue" description="4-aspartylphosphate" evidence="7">
    <location>
        <position position="972"/>
    </location>
</feature>
<dbReference type="Proteomes" id="UP000661112">
    <property type="component" value="Unassembled WGS sequence"/>
</dbReference>
<organism evidence="13 14">
    <name type="scientific">Anabaena azotica FACHB-119</name>
    <dbReference type="NCBI Taxonomy" id="947527"/>
    <lineage>
        <taxon>Bacteria</taxon>
        <taxon>Bacillati</taxon>
        <taxon>Cyanobacteriota</taxon>
        <taxon>Cyanophyceae</taxon>
        <taxon>Nostocales</taxon>
        <taxon>Nostocaceae</taxon>
        <taxon>Anabaena</taxon>
        <taxon>Anabaena azotica</taxon>
    </lineage>
</organism>
<reference evidence="13 14" key="1">
    <citation type="journal article" date="2020" name="ISME J.">
        <title>Comparative genomics reveals insights into cyanobacterial evolution and habitat adaptation.</title>
        <authorList>
            <person name="Chen M.Y."/>
            <person name="Teng W.K."/>
            <person name="Zhao L."/>
            <person name="Hu C.X."/>
            <person name="Zhou Y.K."/>
            <person name="Han B.P."/>
            <person name="Song L.R."/>
            <person name="Shu W.S."/>
        </authorList>
    </citation>
    <scope>NUCLEOTIDE SEQUENCE [LARGE SCALE GENOMIC DNA]</scope>
    <source>
        <strain evidence="13 14">FACHB-119</strain>
    </source>
</reference>
<dbReference type="Gene3D" id="3.40.50.2300">
    <property type="match status" value="2"/>
</dbReference>
<dbReference type="SUPFAM" id="SSF52172">
    <property type="entry name" value="CheY-like"/>
    <property type="match status" value="2"/>
</dbReference>
<protein>
    <recommendedName>
        <fullName evidence="2">histidine kinase</fullName>
        <ecNumber evidence="2">2.7.13.3</ecNumber>
    </recommendedName>
</protein>
<keyword evidence="6" id="KW-0902">Two-component regulatory system</keyword>
<dbReference type="SMART" id="SM00086">
    <property type="entry name" value="PAC"/>
    <property type="match status" value="4"/>
</dbReference>
<dbReference type="CDD" id="cd16922">
    <property type="entry name" value="HATPase_EvgS-ArcB-TorS-like"/>
    <property type="match status" value="1"/>
</dbReference>
<feature type="domain" description="PAC" evidence="12">
    <location>
        <begin position="335"/>
        <end position="387"/>
    </location>
</feature>
<dbReference type="Gene3D" id="1.10.287.130">
    <property type="match status" value="1"/>
</dbReference>
<dbReference type="InterPro" id="IPR001789">
    <property type="entry name" value="Sig_transdc_resp-reg_receiver"/>
</dbReference>
<dbReference type="SUPFAM" id="SSF55874">
    <property type="entry name" value="ATPase domain of HSP90 chaperone/DNA topoisomerase II/histidine kinase"/>
    <property type="match status" value="1"/>
</dbReference>
<dbReference type="EMBL" id="JACJSG010000003">
    <property type="protein sequence ID" value="MBD2499523.1"/>
    <property type="molecule type" value="Genomic_DNA"/>
</dbReference>
<evidence type="ECO:0000313" key="13">
    <source>
        <dbReference type="EMBL" id="MBD2499523.1"/>
    </source>
</evidence>
<dbReference type="RefSeq" id="WP_190466533.1">
    <property type="nucleotide sequence ID" value="NZ_JACJSG010000003.1"/>
</dbReference>
<dbReference type="SUPFAM" id="SSF55785">
    <property type="entry name" value="PYP-like sensor domain (PAS domain)"/>
    <property type="match status" value="5"/>
</dbReference>
<gene>
    <name evidence="13" type="ORF">H6G83_02635</name>
</gene>
<dbReference type="Pfam" id="PF00072">
    <property type="entry name" value="Response_reg"/>
    <property type="match status" value="1"/>
</dbReference>
<dbReference type="CDD" id="cd17574">
    <property type="entry name" value="REC_OmpR"/>
    <property type="match status" value="1"/>
</dbReference>
<dbReference type="EC" id="2.7.13.3" evidence="2"/>
<dbReference type="Pfam" id="PF13426">
    <property type="entry name" value="PAS_9"/>
    <property type="match status" value="1"/>
</dbReference>
<evidence type="ECO:0000259" key="11">
    <source>
        <dbReference type="PROSITE" id="PS50112"/>
    </source>
</evidence>
<dbReference type="InterPro" id="IPR035965">
    <property type="entry name" value="PAS-like_dom_sf"/>
</dbReference>
<dbReference type="InterPro" id="IPR000700">
    <property type="entry name" value="PAS-assoc_C"/>
</dbReference>
<comment type="caution">
    <text evidence="13">The sequence shown here is derived from an EMBL/GenBank/DDBJ whole genome shotgun (WGS) entry which is preliminary data.</text>
</comment>
<dbReference type="InterPro" id="IPR001610">
    <property type="entry name" value="PAC"/>
</dbReference>
<dbReference type="CDD" id="cd00082">
    <property type="entry name" value="HisKA"/>
    <property type="match status" value="1"/>
</dbReference>
<dbReference type="InterPro" id="IPR036890">
    <property type="entry name" value="HATPase_C_sf"/>
</dbReference>
<evidence type="ECO:0000256" key="7">
    <source>
        <dbReference type="PROSITE-ProRule" id="PRU00169"/>
    </source>
</evidence>
<dbReference type="InterPro" id="IPR013655">
    <property type="entry name" value="PAS_fold_3"/>
</dbReference>
<evidence type="ECO:0000313" key="14">
    <source>
        <dbReference type="Proteomes" id="UP000661112"/>
    </source>
</evidence>
<dbReference type="InterPro" id="IPR005467">
    <property type="entry name" value="His_kinase_dom"/>
</dbReference>
<dbReference type="Gene3D" id="3.30.565.10">
    <property type="entry name" value="Histidine kinase-like ATPase, C-terminal domain"/>
    <property type="match status" value="1"/>
</dbReference>
<dbReference type="Gene3D" id="3.30.450.20">
    <property type="entry name" value="PAS domain"/>
    <property type="match status" value="5"/>
</dbReference>
<evidence type="ECO:0000256" key="5">
    <source>
        <dbReference type="ARBA" id="ARBA00022777"/>
    </source>
</evidence>
<dbReference type="Pfam" id="PF02518">
    <property type="entry name" value="HATPase_c"/>
    <property type="match status" value="1"/>
</dbReference>
<feature type="domain" description="PAC" evidence="12">
    <location>
        <begin position="208"/>
        <end position="260"/>
    </location>
</feature>
<dbReference type="PROSITE" id="PS50110">
    <property type="entry name" value="RESPONSE_REGULATORY"/>
    <property type="match status" value="2"/>
</dbReference>
<feature type="domain" description="PAS" evidence="11">
    <location>
        <begin position="530"/>
        <end position="574"/>
    </location>
</feature>
<evidence type="ECO:0000256" key="1">
    <source>
        <dbReference type="ARBA" id="ARBA00000085"/>
    </source>
</evidence>
<dbReference type="PROSITE" id="PS50109">
    <property type="entry name" value="HIS_KIN"/>
    <property type="match status" value="1"/>
</dbReference>
<dbReference type="InterPro" id="IPR000014">
    <property type="entry name" value="PAS"/>
</dbReference>
<dbReference type="InterPro" id="IPR003661">
    <property type="entry name" value="HisK_dim/P_dom"/>
</dbReference>
<keyword evidence="5" id="KW-0418">Kinase</keyword>
<dbReference type="PANTHER" id="PTHR43047">
    <property type="entry name" value="TWO-COMPONENT HISTIDINE PROTEIN KINASE"/>
    <property type="match status" value="1"/>
</dbReference>
<comment type="catalytic activity">
    <reaction evidence="1">
        <text>ATP + protein L-histidine = ADP + protein N-phospho-L-histidine.</text>
        <dbReference type="EC" id="2.7.13.3"/>
    </reaction>
</comment>